<feature type="compositionally biased region" description="Low complexity" evidence="2">
    <location>
        <begin position="382"/>
        <end position="403"/>
    </location>
</feature>
<feature type="compositionally biased region" description="Basic and acidic residues" evidence="2">
    <location>
        <begin position="639"/>
        <end position="672"/>
    </location>
</feature>
<dbReference type="PROSITE" id="PS50086">
    <property type="entry name" value="TBC_RABGAP"/>
    <property type="match status" value="1"/>
</dbReference>
<dbReference type="Gene3D" id="1.10.472.80">
    <property type="entry name" value="Ypt/Rab-GAP domain of gyp1p, domain 3"/>
    <property type="match status" value="1"/>
</dbReference>
<accession>A0A1C1D317</accession>
<evidence type="ECO:0000256" key="1">
    <source>
        <dbReference type="ARBA" id="ARBA00022468"/>
    </source>
</evidence>
<gene>
    <name evidence="4" type="ORF">CLCR_00007</name>
</gene>
<dbReference type="Proteomes" id="UP000094526">
    <property type="component" value="Unassembled WGS sequence"/>
</dbReference>
<evidence type="ECO:0000313" key="5">
    <source>
        <dbReference type="Proteomes" id="UP000094526"/>
    </source>
</evidence>
<dbReference type="PANTHER" id="PTHR22957">
    <property type="entry name" value="TBC1 DOMAIN FAMILY MEMBER GTPASE-ACTIVATING PROTEIN"/>
    <property type="match status" value="1"/>
</dbReference>
<dbReference type="OrthoDB" id="27140at2759"/>
<protein>
    <submittedName>
        <fullName evidence="4">TBC domain protein</fullName>
    </submittedName>
</protein>
<evidence type="ECO:0000313" key="4">
    <source>
        <dbReference type="EMBL" id="OCT55134.1"/>
    </source>
</evidence>
<evidence type="ECO:0000256" key="2">
    <source>
        <dbReference type="SAM" id="MobiDB-lite"/>
    </source>
</evidence>
<dbReference type="Pfam" id="PF00566">
    <property type="entry name" value="RabGAP-TBC"/>
    <property type="match status" value="1"/>
</dbReference>
<dbReference type="AlphaFoldDB" id="A0A1C1D317"/>
<dbReference type="EMBL" id="LGRB01000001">
    <property type="protein sequence ID" value="OCT55134.1"/>
    <property type="molecule type" value="Genomic_DNA"/>
</dbReference>
<dbReference type="VEuPathDB" id="FungiDB:G647_00019"/>
<dbReference type="VEuPathDB" id="FungiDB:CLCR_00007"/>
<dbReference type="GO" id="GO:0005096">
    <property type="term" value="F:GTPase activator activity"/>
    <property type="evidence" value="ECO:0007669"/>
    <property type="project" value="UniProtKB-KW"/>
</dbReference>
<keyword evidence="1" id="KW-0343">GTPase activation</keyword>
<feature type="compositionally biased region" description="Polar residues" evidence="2">
    <location>
        <begin position="605"/>
        <end position="618"/>
    </location>
</feature>
<organism evidence="4 5">
    <name type="scientific">Cladophialophora carrionii</name>
    <dbReference type="NCBI Taxonomy" id="86049"/>
    <lineage>
        <taxon>Eukaryota</taxon>
        <taxon>Fungi</taxon>
        <taxon>Dikarya</taxon>
        <taxon>Ascomycota</taxon>
        <taxon>Pezizomycotina</taxon>
        <taxon>Eurotiomycetes</taxon>
        <taxon>Chaetothyriomycetidae</taxon>
        <taxon>Chaetothyriales</taxon>
        <taxon>Herpotrichiellaceae</taxon>
        <taxon>Cladophialophora</taxon>
    </lineage>
</organism>
<dbReference type="SMART" id="SM00164">
    <property type="entry name" value="TBC"/>
    <property type="match status" value="1"/>
</dbReference>
<feature type="region of interest" description="Disordered" evidence="2">
    <location>
        <begin position="550"/>
        <end position="688"/>
    </location>
</feature>
<keyword evidence="5" id="KW-1185">Reference proteome</keyword>
<dbReference type="InterPro" id="IPR035969">
    <property type="entry name" value="Rab-GAP_TBC_sf"/>
</dbReference>
<evidence type="ECO:0000259" key="3">
    <source>
        <dbReference type="PROSITE" id="PS50086"/>
    </source>
</evidence>
<dbReference type="FunFam" id="1.10.472.80:FF:000038">
    <property type="entry name" value="TBC1 domain family member 5"/>
    <property type="match status" value="1"/>
</dbReference>
<feature type="region of interest" description="Disordered" evidence="2">
    <location>
        <begin position="369"/>
        <end position="408"/>
    </location>
</feature>
<dbReference type="SUPFAM" id="SSF47923">
    <property type="entry name" value="Ypt/Rab-GAP domain of gyp1p"/>
    <property type="match status" value="2"/>
</dbReference>
<name>A0A1C1D317_9EURO</name>
<comment type="caution">
    <text evidence="4">The sequence shown here is derived from an EMBL/GenBank/DDBJ whole genome shotgun (WGS) entry which is preliminary data.</text>
</comment>
<dbReference type="FunFam" id="1.10.8.270:FF:000031">
    <property type="entry name" value="TBC1 domain family member 5"/>
    <property type="match status" value="1"/>
</dbReference>
<dbReference type="Gene3D" id="1.10.8.270">
    <property type="entry name" value="putative rabgap domain of human tbc1 domain family member 14 like domains"/>
    <property type="match status" value="1"/>
</dbReference>
<proteinExistence type="predicted"/>
<dbReference type="PANTHER" id="PTHR22957:SF337">
    <property type="entry name" value="TBC1 DOMAIN FAMILY MEMBER 5"/>
    <property type="match status" value="1"/>
</dbReference>
<dbReference type="STRING" id="86049.A0A1C1D317"/>
<feature type="domain" description="Rab-GAP TBC" evidence="3">
    <location>
        <begin position="35"/>
        <end position="294"/>
    </location>
</feature>
<sequence length="688" mass="77476">MRTFTDIQRRWATLFSSSIGVDLRQALRSGEGFDPCEDGLRSVCWKAFLLYGPLSQGSWPKKLAESRSAYVSLRDHFLRYIEHPAELHSSGDPLADDDENSPWSTLRQDEMSREEIFKDVSRCMQDNFFFREPATQKQLLDILFIYAKLNPDIGYRQGMHELLAPILWVVHQDAVDVIGVPAVDRKAEGTDFMIEVLNERFVEHDAFNLFCAVMQTAKAFYELGENRDSSPIVARSMRIHDEILSAVDPELAVHLTVVGILPQIYSIRWIRLLFGREFEFKDVLKVWDVLFAEHLRSDIVDFTCVAMLLRNRWDLIEADYTTGITALTHYSLPDPTGDPRSLVRDAVFLDTNRDSEAGALLIQRYSGRRPKGSEALPNRSTPAATRAAIAPRHRPSPSASPGRFSSQQRQLEGLFREVTGNLQKRTEGWDVSKAVRSAVGEVRRNVNNYQSAHSRQPSSDGPQLVVPERRRLEQKAQEDATRDSQQKLQRLQERNIVLAKMLDDALQSLRAIKLANPTAAGDAQDNMNICLAKIQFVSVYLSDSEIPIPNEETAQAPQPPGENPDSSEKQSAAPVQTKPGTKDEKHSETGIQTQEAEQRGRETHVTSQRPSLMESSFSFMLGENRHRSSFVSSVSDLPENSRESESRSRPRKKVAEIIPHPERKGSDSDKEGVSLNKIQGEQGSKGAA</sequence>
<dbReference type="eggNOG" id="KOG1091">
    <property type="taxonomic scope" value="Eukaryota"/>
</dbReference>
<reference evidence="5" key="1">
    <citation type="submission" date="2015-07" db="EMBL/GenBank/DDBJ databases">
        <authorList>
            <person name="Teixeira M.M."/>
            <person name="Souza R.C."/>
            <person name="Almeida L.G."/>
            <person name="Vicente V.A."/>
            <person name="de Hoog S."/>
            <person name="Bocca A.L."/>
            <person name="de Almeida S.R."/>
            <person name="Vasconcelos A.T."/>
            <person name="Felipe M.S."/>
        </authorList>
    </citation>
    <scope>NUCLEOTIDE SEQUENCE [LARGE SCALE GENOMIC DNA]</scope>
    <source>
        <strain evidence="5">KSF</strain>
    </source>
</reference>
<dbReference type="InterPro" id="IPR000195">
    <property type="entry name" value="Rab-GAP-TBC_dom"/>
</dbReference>